<sequence length="46" mass="4762">MTRFTEHSLAALAAIALCVASMMPLLTVPASDTTTQVHSSVTTTLA</sequence>
<keyword evidence="1" id="KW-0732">Signal</keyword>
<organism evidence="2 3">
    <name type="scientific">Alteripontixanthobacter maritimus</name>
    <dbReference type="NCBI Taxonomy" id="2161824"/>
    <lineage>
        <taxon>Bacteria</taxon>
        <taxon>Pseudomonadati</taxon>
        <taxon>Pseudomonadota</taxon>
        <taxon>Alphaproteobacteria</taxon>
        <taxon>Sphingomonadales</taxon>
        <taxon>Erythrobacteraceae</taxon>
        <taxon>Alteripontixanthobacter</taxon>
    </lineage>
</organism>
<evidence type="ECO:0000256" key="1">
    <source>
        <dbReference type="SAM" id="SignalP"/>
    </source>
</evidence>
<proteinExistence type="predicted"/>
<keyword evidence="3" id="KW-1185">Reference proteome</keyword>
<gene>
    <name evidence="2" type="ORF">HME9302_02138</name>
</gene>
<dbReference type="AlphaFoldDB" id="A0A369Q7R6"/>
<reference evidence="2 3" key="1">
    <citation type="submission" date="2018-04" db="EMBL/GenBank/DDBJ databases">
        <title>Altererythrobacter sp. HME9302 genome sequencing and assembly.</title>
        <authorList>
            <person name="Kang H."/>
            <person name="Kim H."/>
            <person name="Joh K."/>
        </authorList>
    </citation>
    <scope>NUCLEOTIDE SEQUENCE [LARGE SCALE GENOMIC DNA]</scope>
    <source>
        <strain evidence="2 3">HME9302</strain>
    </source>
</reference>
<feature type="chain" id="PRO_5016595447" evidence="1">
    <location>
        <begin position="31"/>
        <end position="46"/>
    </location>
</feature>
<evidence type="ECO:0000313" key="3">
    <source>
        <dbReference type="Proteomes" id="UP000253727"/>
    </source>
</evidence>
<dbReference type="Proteomes" id="UP000253727">
    <property type="component" value="Unassembled WGS sequence"/>
</dbReference>
<evidence type="ECO:0000313" key="2">
    <source>
        <dbReference type="EMBL" id="RDC60921.1"/>
    </source>
</evidence>
<dbReference type="RefSeq" id="WP_181815751.1">
    <property type="nucleotide sequence ID" value="NZ_QBKA01000002.1"/>
</dbReference>
<dbReference type="EMBL" id="QBKA01000002">
    <property type="protein sequence ID" value="RDC60921.1"/>
    <property type="molecule type" value="Genomic_DNA"/>
</dbReference>
<accession>A0A369Q7R6</accession>
<comment type="caution">
    <text evidence="2">The sequence shown here is derived from an EMBL/GenBank/DDBJ whole genome shotgun (WGS) entry which is preliminary data.</text>
</comment>
<name>A0A369Q7R6_9SPHN</name>
<feature type="signal peptide" evidence="1">
    <location>
        <begin position="1"/>
        <end position="30"/>
    </location>
</feature>
<protein>
    <submittedName>
        <fullName evidence="2">Uncharacterized protein</fullName>
    </submittedName>
</protein>